<dbReference type="InterPro" id="IPR038725">
    <property type="entry name" value="YdaG_split_barrel_FMN-bd"/>
</dbReference>
<dbReference type="AlphaFoldDB" id="A0A0H4PJ50"/>
<dbReference type="PANTHER" id="PTHR34818">
    <property type="entry name" value="PROTEIN BLI-3"/>
    <property type="match status" value="1"/>
</dbReference>
<sequence>MSKENLFNREAIDKLKELAEGIQIAILETSLKSLPPHTVPMSTKEVDDEGCIWFLSSEKSVHNQNIDTDNSVQLIYSNPKEMKFLTIFGQAIVYKGRVILERYYEKADNAWFDGVSDPDLTAIKVIPKEAHYWDTENGKFINLLKMGISAVTGNSQDLGTQGDLKISIEEH</sequence>
<feature type="domain" description="General stress protein FMN-binding split barrel" evidence="1">
    <location>
        <begin position="10"/>
        <end position="157"/>
    </location>
</feature>
<dbReference type="PANTHER" id="PTHR34818:SF1">
    <property type="entry name" value="PROTEIN BLI-3"/>
    <property type="match status" value="1"/>
</dbReference>
<dbReference type="SUPFAM" id="SSF50475">
    <property type="entry name" value="FMN-binding split barrel"/>
    <property type="match status" value="1"/>
</dbReference>
<proteinExistence type="predicted"/>
<dbReference type="STRING" id="320787.CA2015_4832"/>
<reference evidence="2 3" key="1">
    <citation type="submission" date="2015-07" db="EMBL/GenBank/DDBJ databases">
        <authorList>
            <person name="Kim K.M."/>
        </authorList>
    </citation>
    <scope>NUCLEOTIDE SEQUENCE [LARGE SCALE GENOMIC DNA]</scope>
    <source>
        <strain evidence="2 3">KCTC 12363</strain>
    </source>
</reference>
<gene>
    <name evidence="2" type="ORF">CA2015_4832</name>
</gene>
<dbReference type="OrthoDB" id="1432662at2"/>
<name>A0A0H4PJ50_9BACT</name>
<organism evidence="2 3">
    <name type="scientific">Cyclobacterium amurskyense</name>
    <dbReference type="NCBI Taxonomy" id="320787"/>
    <lineage>
        <taxon>Bacteria</taxon>
        <taxon>Pseudomonadati</taxon>
        <taxon>Bacteroidota</taxon>
        <taxon>Cytophagia</taxon>
        <taxon>Cytophagales</taxon>
        <taxon>Cyclobacteriaceae</taxon>
        <taxon>Cyclobacterium</taxon>
    </lineage>
</organism>
<evidence type="ECO:0000313" key="3">
    <source>
        <dbReference type="Proteomes" id="UP000036520"/>
    </source>
</evidence>
<dbReference type="InterPro" id="IPR052917">
    <property type="entry name" value="Stress-Dev_Protein"/>
</dbReference>
<evidence type="ECO:0000313" key="2">
    <source>
        <dbReference type="EMBL" id="AKP54154.1"/>
    </source>
</evidence>
<dbReference type="Pfam" id="PF16242">
    <property type="entry name" value="Pyrid_ox_like"/>
    <property type="match status" value="1"/>
</dbReference>
<dbReference type="KEGG" id="camu:CA2015_4832"/>
<dbReference type="EMBL" id="CP012040">
    <property type="protein sequence ID" value="AKP54154.1"/>
    <property type="molecule type" value="Genomic_DNA"/>
</dbReference>
<protein>
    <submittedName>
        <fullName evidence="2">Putative general stress protein 26</fullName>
    </submittedName>
</protein>
<evidence type="ECO:0000259" key="1">
    <source>
        <dbReference type="Pfam" id="PF16242"/>
    </source>
</evidence>
<accession>A0A0H4PJ50</accession>
<dbReference type="Proteomes" id="UP000036520">
    <property type="component" value="Chromosome"/>
</dbReference>
<keyword evidence="3" id="KW-1185">Reference proteome</keyword>
<dbReference type="Gene3D" id="2.30.110.10">
    <property type="entry name" value="Electron Transport, Fmn-binding Protein, Chain A"/>
    <property type="match status" value="1"/>
</dbReference>
<dbReference type="InterPro" id="IPR012349">
    <property type="entry name" value="Split_barrel_FMN-bd"/>
</dbReference>
<dbReference type="RefSeq" id="WP_048644168.1">
    <property type="nucleotide sequence ID" value="NZ_CP012040.1"/>
</dbReference>